<gene>
    <name evidence="1" type="ORF">CGI_10015773</name>
</gene>
<dbReference type="InParanoid" id="K1QQF3"/>
<reference evidence="1" key="1">
    <citation type="journal article" date="2012" name="Nature">
        <title>The oyster genome reveals stress adaptation and complexity of shell formation.</title>
        <authorList>
            <person name="Zhang G."/>
            <person name="Fang X."/>
            <person name="Guo X."/>
            <person name="Li L."/>
            <person name="Luo R."/>
            <person name="Xu F."/>
            <person name="Yang P."/>
            <person name="Zhang L."/>
            <person name="Wang X."/>
            <person name="Qi H."/>
            <person name="Xiong Z."/>
            <person name="Que H."/>
            <person name="Xie Y."/>
            <person name="Holland P.W."/>
            <person name="Paps J."/>
            <person name="Zhu Y."/>
            <person name="Wu F."/>
            <person name="Chen Y."/>
            <person name="Wang J."/>
            <person name="Peng C."/>
            <person name="Meng J."/>
            <person name="Yang L."/>
            <person name="Liu J."/>
            <person name="Wen B."/>
            <person name="Zhang N."/>
            <person name="Huang Z."/>
            <person name="Zhu Q."/>
            <person name="Feng Y."/>
            <person name="Mount A."/>
            <person name="Hedgecock D."/>
            <person name="Xu Z."/>
            <person name="Liu Y."/>
            <person name="Domazet-Loso T."/>
            <person name="Du Y."/>
            <person name="Sun X."/>
            <person name="Zhang S."/>
            <person name="Liu B."/>
            <person name="Cheng P."/>
            <person name="Jiang X."/>
            <person name="Li J."/>
            <person name="Fan D."/>
            <person name="Wang W."/>
            <person name="Fu W."/>
            <person name="Wang T."/>
            <person name="Wang B."/>
            <person name="Zhang J."/>
            <person name="Peng Z."/>
            <person name="Li Y."/>
            <person name="Li N."/>
            <person name="Wang J."/>
            <person name="Chen M."/>
            <person name="He Y."/>
            <person name="Tan F."/>
            <person name="Song X."/>
            <person name="Zheng Q."/>
            <person name="Huang R."/>
            <person name="Yang H."/>
            <person name="Du X."/>
            <person name="Chen L."/>
            <person name="Yang M."/>
            <person name="Gaffney P.M."/>
            <person name="Wang S."/>
            <person name="Luo L."/>
            <person name="She Z."/>
            <person name="Ming Y."/>
            <person name="Huang W."/>
            <person name="Zhang S."/>
            <person name="Huang B."/>
            <person name="Zhang Y."/>
            <person name="Qu T."/>
            <person name="Ni P."/>
            <person name="Miao G."/>
            <person name="Wang J."/>
            <person name="Wang Q."/>
            <person name="Steinberg C.E."/>
            <person name="Wang H."/>
            <person name="Li N."/>
            <person name="Qian L."/>
            <person name="Zhang G."/>
            <person name="Li Y."/>
            <person name="Yang H."/>
            <person name="Liu X."/>
            <person name="Wang J."/>
            <person name="Yin Y."/>
            <person name="Wang J."/>
        </authorList>
    </citation>
    <scope>NUCLEOTIDE SEQUENCE [LARGE SCALE GENOMIC DNA]</scope>
    <source>
        <strain evidence="1">05x7-T-G4-1.051#20</strain>
    </source>
</reference>
<dbReference type="EMBL" id="JH819013">
    <property type="protein sequence ID" value="EKC36018.1"/>
    <property type="molecule type" value="Genomic_DNA"/>
</dbReference>
<sequence>MYGYIFFSVIPKDCNTNKACVWDKVYQECTTTPVLPERIHASVYFPCLGLYQKLSNSEERGALQNFEDAVRNMTHLSDKALHSFNITQTSRLVGRVFNFTIQGVLHQSRVSAIWGDLEQQLNRTANFVLTVGNQSFTSSTRPNTFAQITNMEVDIEFPSLDTDWLLQTHPLTARKKIEQEVIRIAMETMSPIVTKTISNIAFFRNTIKFMVSKQPEDPRDLPKEYTPLRDRVNQGLLDISLFGRQYTANYTFFIGSFSELCPRQCHQATQETACSTIPGCFWSYQLQRCSDDVTLPEKKQMTVVFPCVKMDELPEGEKNRSLEGIRTAVGGFLQGLPAGAQTHSFRYGQDFRSSFTFEVQGTARRAPLSRLLYNVSSWIGSGQLQLTINNTQVTGQDVEDFNSVEIAMLFSNVEFSKLKLRQRRKLKEELFHQLRSLLSNGFSLTDIHDVWFDQKYIIFKVKRDNSNSSISSEIEKWKQVLKLKAFSVTLDNGRHQPTKMSSVFSSMNVLCKRSQGCFFNGSWNVAHCQKTKLISNSYVYPLFVPCNGTQSLSPKEKTETEQDLRVKLEAMLGGAKEVLQDVILSEDGADIVLHATTLHPHLELYVDTLKTKADYTQGFSFGPSSERNKFSPRNREDSTNVEMDLKFRSIDLEALQNLHLTTRGDISDDLQHQDKLSFEIKKSTQSKIDMVAEVEKIQSAVKQGQIVLHIHYIRPIVATEAFTQRTFKE</sequence>
<name>K1QQF3_MAGGI</name>
<accession>K1QQF3</accession>
<dbReference type="AlphaFoldDB" id="K1QQF3"/>
<proteinExistence type="predicted"/>
<protein>
    <submittedName>
        <fullName evidence="1">Uncharacterized protein</fullName>
    </submittedName>
</protein>
<organism evidence="1">
    <name type="scientific">Magallana gigas</name>
    <name type="common">Pacific oyster</name>
    <name type="synonym">Crassostrea gigas</name>
    <dbReference type="NCBI Taxonomy" id="29159"/>
    <lineage>
        <taxon>Eukaryota</taxon>
        <taxon>Metazoa</taxon>
        <taxon>Spiralia</taxon>
        <taxon>Lophotrochozoa</taxon>
        <taxon>Mollusca</taxon>
        <taxon>Bivalvia</taxon>
        <taxon>Autobranchia</taxon>
        <taxon>Pteriomorphia</taxon>
        <taxon>Ostreida</taxon>
        <taxon>Ostreoidea</taxon>
        <taxon>Ostreidae</taxon>
        <taxon>Magallana</taxon>
    </lineage>
</organism>
<dbReference type="HOGENOM" id="CLU_380028_0_0_1"/>
<evidence type="ECO:0000313" key="1">
    <source>
        <dbReference type="EMBL" id="EKC36018.1"/>
    </source>
</evidence>